<name>A0A401TN82_CHIPU</name>
<keyword evidence="3" id="KW-1185">Reference proteome</keyword>
<gene>
    <name evidence="2" type="ORF">chiPu_0028016</name>
</gene>
<dbReference type="PANTHER" id="PTHR14429:SF24">
    <property type="entry name" value="FIBROSIN"/>
    <property type="match status" value="1"/>
</dbReference>
<reference evidence="2 3" key="1">
    <citation type="journal article" date="2018" name="Nat. Ecol. Evol.">
        <title>Shark genomes provide insights into elasmobranch evolution and the origin of vertebrates.</title>
        <authorList>
            <person name="Hara Y"/>
            <person name="Yamaguchi K"/>
            <person name="Onimaru K"/>
            <person name="Kadota M"/>
            <person name="Koyanagi M"/>
            <person name="Keeley SD"/>
            <person name="Tatsumi K"/>
            <person name="Tanaka K"/>
            <person name="Motone F"/>
            <person name="Kageyama Y"/>
            <person name="Nozu R"/>
            <person name="Adachi N"/>
            <person name="Nishimura O"/>
            <person name="Nakagawa R"/>
            <person name="Tanegashima C"/>
            <person name="Kiyatake I"/>
            <person name="Matsumoto R"/>
            <person name="Murakumo K"/>
            <person name="Nishida K"/>
            <person name="Terakita A"/>
            <person name="Kuratani S"/>
            <person name="Sato K"/>
            <person name="Hyodo S Kuraku.S."/>
        </authorList>
    </citation>
    <scope>NUCLEOTIDE SEQUENCE [LARGE SCALE GENOMIC DNA]</scope>
</reference>
<dbReference type="AlphaFoldDB" id="A0A401TN82"/>
<sequence length="73" mass="7619">MVVSRCECSSLMTCSRVLPDAVHPASSPFAPPSNLNTFLNPPSHLDPYCRTPAYSTIGQLANGAFGGLANPAV</sequence>
<organism evidence="2 3">
    <name type="scientific">Chiloscyllium punctatum</name>
    <name type="common">Brownbanded bambooshark</name>
    <name type="synonym">Hemiscyllium punctatum</name>
    <dbReference type="NCBI Taxonomy" id="137246"/>
    <lineage>
        <taxon>Eukaryota</taxon>
        <taxon>Metazoa</taxon>
        <taxon>Chordata</taxon>
        <taxon>Craniata</taxon>
        <taxon>Vertebrata</taxon>
        <taxon>Chondrichthyes</taxon>
        <taxon>Elasmobranchii</taxon>
        <taxon>Galeomorphii</taxon>
        <taxon>Galeoidea</taxon>
        <taxon>Orectolobiformes</taxon>
        <taxon>Hemiscylliidae</taxon>
        <taxon>Chiloscyllium</taxon>
    </lineage>
</organism>
<keyword evidence="1" id="KW-0597">Phosphoprotein</keyword>
<dbReference type="Proteomes" id="UP000287033">
    <property type="component" value="Unassembled WGS sequence"/>
</dbReference>
<comment type="caution">
    <text evidence="2">The sequence shown here is derived from an EMBL/GenBank/DDBJ whole genome shotgun (WGS) entry which is preliminary data.</text>
</comment>
<proteinExistence type="predicted"/>
<evidence type="ECO:0000313" key="3">
    <source>
        <dbReference type="Proteomes" id="UP000287033"/>
    </source>
</evidence>
<dbReference type="PRINTS" id="PR02044">
    <property type="entry name" value="FIBROSIN1LPF"/>
</dbReference>
<dbReference type="InterPro" id="IPR023246">
    <property type="entry name" value="AUTS2"/>
</dbReference>
<feature type="non-terminal residue" evidence="2">
    <location>
        <position position="73"/>
    </location>
</feature>
<accession>A0A401TN82</accession>
<dbReference type="EMBL" id="BEZZ01120389">
    <property type="protein sequence ID" value="GCC44127.1"/>
    <property type="molecule type" value="Genomic_DNA"/>
</dbReference>
<evidence type="ECO:0000313" key="2">
    <source>
        <dbReference type="EMBL" id="GCC44127.1"/>
    </source>
</evidence>
<protein>
    <submittedName>
        <fullName evidence="2">Uncharacterized protein</fullName>
    </submittedName>
</protein>
<evidence type="ECO:0000256" key="1">
    <source>
        <dbReference type="ARBA" id="ARBA00022553"/>
    </source>
</evidence>
<dbReference type="PANTHER" id="PTHR14429">
    <property type="entry name" value="FIBROSIN FAMILY MEMBER"/>
    <property type="match status" value="1"/>
</dbReference>
<dbReference type="Pfam" id="PF15336">
    <property type="entry name" value="Auts2"/>
    <property type="match status" value="1"/>
</dbReference>